<dbReference type="Proteomes" id="UP000316095">
    <property type="component" value="Unassembled WGS sequence"/>
</dbReference>
<evidence type="ECO:0000313" key="2">
    <source>
        <dbReference type="Proteomes" id="UP000316095"/>
    </source>
</evidence>
<reference evidence="1 2" key="1">
    <citation type="submission" date="2019-02" db="EMBL/GenBank/DDBJ databases">
        <title>Deep-cultivation of Planctomycetes and their phenomic and genomic characterization uncovers novel biology.</title>
        <authorList>
            <person name="Wiegand S."/>
            <person name="Jogler M."/>
            <person name="Boedeker C."/>
            <person name="Pinto D."/>
            <person name="Vollmers J."/>
            <person name="Rivas-Marin E."/>
            <person name="Kohn T."/>
            <person name="Peeters S.H."/>
            <person name="Heuer A."/>
            <person name="Rast P."/>
            <person name="Oberbeckmann S."/>
            <person name="Bunk B."/>
            <person name="Jeske O."/>
            <person name="Meyerdierks A."/>
            <person name="Storesund J.E."/>
            <person name="Kallscheuer N."/>
            <person name="Luecker S."/>
            <person name="Lage O.M."/>
            <person name="Pohl T."/>
            <person name="Merkel B.J."/>
            <person name="Hornburger P."/>
            <person name="Mueller R.-W."/>
            <person name="Bruemmer F."/>
            <person name="Labrenz M."/>
            <person name="Spormann A.M."/>
            <person name="Op Den Camp H."/>
            <person name="Overmann J."/>
            <person name="Amann R."/>
            <person name="Jetten M.S.M."/>
            <person name="Mascher T."/>
            <person name="Medema M.H."/>
            <person name="Devos D.P."/>
            <person name="Kaster A.-K."/>
            <person name="Ovreas L."/>
            <person name="Rohde M."/>
            <person name="Galperin M.Y."/>
            <person name="Jogler C."/>
        </authorList>
    </citation>
    <scope>NUCLEOTIDE SEQUENCE [LARGE SCALE GENOMIC DNA]</scope>
    <source>
        <strain evidence="1 2">Pan54</strain>
    </source>
</reference>
<sequence>MVVEQLLTRVRQPVRGSALLTASLSSRGRCVVLVFAARFSTGCRLPGRRFRGRFFNGRFFICGFLGHQKLTFDLLRAFFGFAVGVGMKPGG</sequence>
<dbReference type="EMBL" id="SJPG01000001">
    <property type="protein sequence ID" value="TWT63186.1"/>
    <property type="molecule type" value="Genomic_DNA"/>
</dbReference>
<accession>A0A5C5XJ23</accession>
<protein>
    <submittedName>
        <fullName evidence="1">Uncharacterized protein</fullName>
    </submittedName>
</protein>
<dbReference type="AlphaFoldDB" id="A0A5C5XJ23"/>
<evidence type="ECO:0000313" key="1">
    <source>
        <dbReference type="EMBL" id="TWT63186.1"/>
    </source>
</evidence>
<comment type="caution">
    <text evidence="1">The sequence shown here is derived from an EMBL/GenBank/DDBJ whole genome shotgun (WGS) entry which is preliminary data.</text>
</comment>
<organism evidence="1 2">
    <name type="scientific">Rubinisphaera italica</name>
    <dbReference type="NCBI Taxonomy" id="2527969"/>
    <lineage>
        <taxon>Bacteria</taxon>
        <taxon>Pseudomonadati</taxon>
        <taxon>Planctomycetota</taxon>
        <taxon>Planctomycetia</taxon>
        <taxon>Planctomycetales</taxon>
        <taxon>Planctomycetaceae</taxon>
        <taxon>Rubinisphaera</taxon>
    </lineage>
</organism>
<name>A0A5C5XJ23_9PLAN</name>
<proteinExistence type="predicted"/>
<keyword evidence="2" id="KW-1185">Reference proteome</keyword>
<gene>
    <name evidence="1" type="ORF">Pan54_39390</name>
</gene>